<accession>A0A8S0RL02</accession>
<gene>
    <name evidence="1" type="ORF">OLEA9_A067224</name>
</gene>
<reference evidence="1 2" key="1">
    <citation type="submission" date="2019-12" db="EMBL/GenBank/DDBJ databases">
        <authorList>
            <person name="Alioto T."/>
            <person name="Alioto T."/>
            <person name="Gomez Garrido J."/>
        </authorList>
    </citation>
    <scope>NUCLEOTIDE SEQUENCE [LARGE SCALE GENOMIC DNA]</scope>
</reference>
<organism evidence="1 2">
    <name type="scientific">Olea europaea subsp. europaea</name>
    <dbReference type="NCBI Taxonomy" id="158383"/>
    <lineage>
        <taxon>Eukaryota</taxon>
        <taxon>Viridiplantae</taxon>
        <taxon>Streptophyta</taxon>
        <taxon>Embryophyta</taxon>
        <taxon>Tracheophyta</taxon>
        <taxon>Spermatophyta</taxon>
        <taxon>Magnoliopsida</taxon>
        <taxon>eudicotyledons</taxon>
        <taxon>Gunneridae</taxon>
        <taxon>Pentapetalae</taxon>
        <taxon>asterids</taxon>
        <taxon>lamiids</taxon>
        <taxon>Lamiales</taxon>
        <taxon>Oleaceae</taxon>
        <taxon>Oleeae</taxon>
        <taxon>Olea</taxon>
    </lineage>
</organism>
<keyword evidence="2" id="KW-1185">Reference proteome</keyword>
<comment type="caution">
    <text evidence="1">The sequence shown here is derived from an EMBL/GenBank/DDBJ whole genome shotgun (WGS) entry which is preliminary data.</text>
</comment>
<dbReference type="Proteomes" id="UP000594638">
    <property type="component" value="Unassembled WGS sequence"/>
</dbReference>
<dbReference type="Gramene" id="OE9A067224T1">
    <property type="protein sequence ID" value="OE9A067224C1"/>
    <property type="gene ID" value="OE9A067224"/>
</dbReference>
<dbReference type="AlphaFoldDB" id="A0A8S0RL02"/>
<name>A0A8S0RL02_OLEEU</name>
<sequence>MARSTPVKCGMVGRRWWYGSDGAASASIGNGDFGGVGEASGCGVASAIFSSGGVAVVVTVDDGDGGVCGGGP</sequence>
<evidence type="ECO:0000313" key="2">
    <source>
        <dbReference type="Proteomes" id="UP000594638"/>
    </source>
</evidence>
<evidence type="ECO:0000313" key="1">
    <source>
        <dbReference type="EMBL" id="CAA2980272.1"/>
    </source>
</evidence>
<dbReference type="EMBL" id="CACTIH010003644">
    <property type="protein sequence ID" value="CAA2980272.1"/>
    <property type="molecule type" value="Genomic_DNA"/>
</dbReference>
<protein>
    <submittedName>
        <fullName evidence="1">Uncharacterized protein</fullName>
    </submittedName>
</protein>
<proteinExistence type="predicted"/>